<sequence length="132" mass="14628">MDARFVEDPYPFQSHLGFELTEWRAGFARFEQPVVAHLGNRHGNLHGGVHATLLDTAMGYAGCWTGDPDRRQMALTLSLTVNFQGRSEGRRLIAEARLTGGGRRTFFAEGEVRDEDGVLLATGSGVFRYRDG</sequence>
<dbReference type="NCBIfam" id="TIGR00369">
    <property type="entry name" value="unchar_dom_1"/>
    <property type="match status" value="1"/>
</dbReference>
<name>A0A365U675_9RHOB</name>
<comment type="caution">
    <text evidence="4">The sequence shown here is derived from an EMBL/GenBank/DDBJ whole genome shotgun (WGS) entry which is preliminary data.</text>
</comment>
<keyword evidence="5" id="KW-1185">Reference proteome</keyword>
<feature type="domain" description="Thioesterase" evidence="3">
    <location>
        <begin position="42"/>
        <end position="120"/>
    </location>
</feature>
<comment type="similarity">
    <text evidence="1">Belongs to the thioesterase PaaI family.</text>
</comment>
<dbReference type="InterPro" id="IPR039298">
    <property type="entry name" value="ACOT13"/>
</dbReference>
<dbReference type="PANTHER" id="PTHR21660">
    <property type="entry name" value="THIOESTERASE SUPERFAMILY MEMBER-RELATED"/>
    <property type="match status" value="1"/>
</dbReference>
<gene>
    <name evidence="4" type="ORF">DRV85_14385</name>
</gene>
<dbReference type="OrthoDB" id="3477511at2"/>
<protein>
    <submittedName>
        <fullName evidence="4">PaaI family thioesterase</fullName>
    </submittedName>
</protein>
<dbReference type="Pfam" id="PF03061">
    <property type="entry name" value="4HBT"/>
    <property type="match status" value="1"/>
</dbReference>
<dbReference type="Gene3D" id="3.10.129.10">
    <property type="entry name" value="Hotdog Thioesterase"/>
    <property type="match status" value="1"/>
</dbReference>
<dbReference type="PANTHER" id="PTHR21660:SF1">
    <property type="entry name" value="ACYL-COENZYME A THIOESTERASE 13"/>
    <property type="match status" value="1"/>
</dbReference>
<dbReference type="AlphaFoldDB" id="A0A365U675"/>
<reference evidence="4 5" key="1">
    <citation type="submission" date="2018-07" db="EMBL/GenBank/DDBJ databases">
        <title>Rhodosalinus sp. strain E84T genomic sequence and assembly.</title>
        <authorList>
            <person name="Liu Z.-W."/>
            <person name="Lu D.-C."/>
        </authorList>
    </citation>
    <scope>NUCLEOTIDE SEQUENCE [LARGE SCALE GENOMIC DNA]</scope>
    <source>
        <strain evidence="4 5">E84</strain>
    </source>
</reference>
<dbReference type="RefSeq" id="WP_113290176.1">
    <property type="nucleotide sequence ID" value="NZ_QNTQ01000014.1"/>
</dbReference>
<dbReference type="EMBL" id="QNTQ01000014">
    <property type="protein sequence ID" value="RBI83836.1"/>
    <property type="molecule type" value="Genomic_DNA"/>
</dbReference>
<evidence type="ECO:0000256" key="1">
    <source>
        <dbReference type="ARBA" id="ARBA00008324"/>
    </source>
</evidence>
<accession>A0A365U675</accession>
<dbReference type="InterPro" id="IPR029069">
    <property type="entry name" value="HotDog_dom_sf"/>
</dbReference>
<evidence type="ECO:0000313" key="4">
    <source>
        <dbReference type="EMBL" id="RBI83836.1"/>
    </source>
</evidence>
<evidence type="ECO:0000313" key="5">
    <source>
        <dbReference type="Proteomes" id="UP000253370"/>
    </source>
</evidence>
<proteinExistence type="inferred from homology"/>
<keyword evidence="2" id="KW-0378">Hydrolase</keyword>
<dbReference type="GO" id="GO:0047617">
    <property type="term" value="F:fatty acyl-CoA hydrolase activity"/>
    <property type="evidence" value="ECO:0007669"/>
    <property type="project" value="InterPro"/>
</dbReference>
<dbReference type="CDD" id="cd03443">
    <property type="entry name" value="PaaI_thioesterase"/>
    <property type="match status" value="1"/>
</dbReference>
<dbReference type="SUPFAM" id="SSF54637">
    <property type="entry name" value="Thioesterase/thiol ester dehydrase-isomerase"/>
    <property type="match status" value="1"/>
</dbReference>
<dbReference type="InterPro" id="IPR006683">
    <property type="entry name" value="Thioestr_dom"/>
</dbReference>
<dbReference type="InterPro" id="IPR003736">
    <property type="entry name" value="PAAI_dom"/>
</dbReference>
<evidence type="ECO:0000256" key="2">
    <source>
        <dbReference type="ARBA" id="ARBA00022801"/>
    </source>
</evidence>
<dbReference type="Proteomes" id="UP000253370">
    <property type="component" value="Unassembled WGS sequence"/>
</dbReference>
<evidence type="ECO:0000259" key="3">
    <source>
        <dbReference type="Pfam" id="PF03061"/>
    </source>
</evidence>
<organism evidence="4 5">
    <name type="scientific">Rhodosalinus halophilus</name>
    <dbReference type="NCBI Taxonomy" id="2259333"/>
    <lineage>
        <taxon>Bacteria</taxon>
        <taxon>Pseudomonadati</taxon>
        <taxon>Pseudomonadota</taxon>
        <taxon>Alphaproteobacteria</taxon>
        <taxon>Rhodobacterales</taxon>
        <taxon>Paracoccaceae</taxon>
        <taxon>Rhodosalinus</taxon>
    </lineage>
</organism>